<proteinExistence type="inferred from homology"/>
<accession>A0A412PAV5</accession>
<feature type="chain" id="PRO_5038436922" evidence="6">
    <location>
        <begin position="20"/>
        <end position="448"/>
    </location>
</feature>
<evidence type="ECO:0000256" key="4">
    <source>
        <dbReference type="ARBA" id="ARBA00022729"/>
    </source>
</evidence>
<dbReference type="GO" id="GO:0030313">
    <property type="term" value="C:cell envelope"/>
    <property type="evidence" value="ECO:0007669"/>
    <property type="project" value="UniProtKB-SubCell"/>
</dbReference>
<dbReference type="InterPro" id="IPR050490">
    <property type="entry name" value="Bact_solute-bd_prot1"/>
</dbReference>
<evidence type="ECO:0000256" key="3">
    <source>
        <dbReference type="ARBA" id="ARBA00022448"/>
    </source>
</evidence>
<reference evidence="7 8" key="1">
    <citation type="submission" date="2018-08" db="EMBL/GenBank/DDBJ databases">
        <title>A genome reference for cultivated species of the human gut microbiota.</title>
        <authorList>
            <person name="Zou Y."/>
            <person name="Xue W."/>
            <person name="Luo G."/>
        </authorList>
    </citation>
    <scope>NUCLEOTIDE SEQUENCE [LARGE SCALE GENOMIC DNA]</scope>
    <source>
        <strain evidence="7 8">AF18-46</strain>
    </source>
</reference>
<dbReference type="InterPro" id="IPR006061">
    <property type="entry name" value="SBP_1_CS"/>
</dbReference>
<feature type="signal peptide" evidence="6">
    <location>
        <begin position="1"/>
        <end position="19"/>
    </location>
</feature>
<dbReference type="AlphaFoldDB" id="A0A412PAV5"/>
<evidence type="ECO:0000256" key="5">
    <source>
        <dbReference type="ARBA" id="ARBA00022764"/>
    </source>
</evidence>
<comment type="similarity">
    <text evidence="2">Belongs to the bacterial solute-binding protein 1 family.</text>
</comment>
<name>A0A412PAV5_9FIRM</name>
<comment type="subcellular location">
    <subcellularLocation>
        <location evidence="1">Cell envelope</location>
    </subcellularLocation>
</comment>
<dbReference type="GeneID" id="89620705"/>
<dbReference type="PROSITE" id="PS01037">
    <property type="entry name" value="SBP_BACTERIAL_1"/>
    <property type="match status" value="1"/>
</dbReference>
<organism evidence="7 8">
    <name type="scientific">Solobacterium moorei</name>
    <dbReference type="NCBI Taxonomy" id="102148"/>
    <lineage>
        <taxon>Bacteria</taxon>
        <taxon>Bacillati</taxon>
        <taxon>Bacillota</taxon>
        <taxon>Erysipelotrichia</taxon>
        <taxon>Erysipelotrichales</taxon>
        <taxon>Erysipelotrichaceae</taxon>
        <taxon>Solobacterium</taxon>
    </lineage>
</organism>
<dbReference type="Proteomes" id="UP000284731">
    <property type="component" value="Unassembled WGS sequence"/>
</dbReference>
<evidence type="ECO:0000256" key="6">
    <source>
        <dbReference type="SAM" id="SignalP"/>
    </source>
</evidence>
<evidence type="ECO:0000256" key="1">
    <source>
        <dbReference type="ARBA" id="ARBA00004196"/>
    </source>
</evidence>
<evidence type="ECO:0000256" key="2">
    <source>
        <dbReference type="ARBA" id="ARBA00008520"/>
    </source>
</evidence>
<protein>
    <submittedName>
        <fullName evidence="7">Carbohydrate ABC transporter substrate-binding protein</fullName>
    </submittedName>
</protein>
<dbReference type="NCBIfam" id="TIGR03850">
    <property type="entry name" value="bind_CPR_0540"/>
    <property type="match status" value="1"/>
</dbReference>
<dbReference type="PANTHER" id="PTHR43649:SF31">
    <property type="entry name" value="SN-GLYCEROL-3-PHOSPHATE-BINDING PERIPLASMIC PROTEIN UGPB"/>
    <property type="match status" value="1"/>
</dbReference>
<evidence type="ECO:0000313" key="8">
    <source>
        <dbReference type="Proteomes" id="UP000284731"/>
    </source>
</evidence>
<evidence type="ECO:0000313" key="7">
    <source>
        <dbReference type="EMBL" id="RGT53721.1"/>
    </source>
</evidence>
<dbReference type="PANTHER" id="PTHR43649">
    <property type="entry name" value="ARABINOSE-BINDING PROTEIN-RELATED"/>
    <property type="match status" value="1"/>
</dbReference>
<keyword evidence="5" id="KW-0574">Periplasm</keyword>
<sequence>MKKLLTLSLAGLLAVGAVGCSKKEAASSQKESEETTLHISGLDGGYGTKGWEAVVKAFEEKEGVKVDLRLEKNIADTLRSEVQAGTYPDLVYLSVGSKGGLTDTMIAEKMLTDITSVLDEKVLGEDTKVKDKLIDGIYEGLATQPYADGKLYLAPINYSPCGLFYNANLFKEKGWSVPTTWDEMWELGEKAKAEGISLFTYPTTGYFDAFFSALLNETAGPEVYAKLMTYNVDAWKLPEVKKAFEIVGKLAQYVEPTTVANANGDNFKKNQQLILDNKALFVPNGTWLPGEMKEAPRANGFEWGFTALPKVTATGDAYSTTFTEQVFIPKEAKNPELAKKFITFLYSDEATKLFYENGGAVMPTKDASKFIGKDDENALYYTIYDNGAKSNAVGFQVMDNIVEGVSVADANTGVLYATVNSIVNGSKTVDEWYDATVKAVEQIAEANK</sequence>
<comment type="caution">
    <text evidence="7">The sequence shown here is derived from an EMBL/GenBank/DDBJ whole genome shotgun (WGS) entry which is preliminary data.</text>
</comment>
<dbReference type="Pfam" id="PF01547">
    <property type="entry name" value="SBP_bac_1"/>
    <property type="match status" value="1"/>
</dbReference>
<dbReference type="EMBL" id="QRWX01000005">
    <property type="protein sequence ID" value="RGT53721.1"/>
    <property type="molecule type" value="Genomic_DNA"/>
</dbReference>
<gene>
    <name evidence="7" type="ORF">DWX20_09805</name>
</gene>
<dbReference type="InterPro" id="IPR006059">
    <property type="entry name" value="SBP"/>
</dbReference>
<dbReference type="SUPFAM" id="SSF53850">
    <property type="entry name" value="Periplasmic binding protein-like II"/>
    <property type="match status" value="1"/>
</dbReference>
<dbReference type="PROSITE" id="PS51257">
    <property type="entry name" value="PROKAR_LIPOPROTEIN"/>
    <property type="match status" value="1"/>
</dbReference>
<dbReference type="Gene3D" id="3.40.190.10">
    <property type="entry name" value="Periplasmic binding protein-like II"/>
    <property type="match status" value="1"/>
</dbReference>
<keyword evidence="3" id="KW-0813">Transport</keyword>
<dbReference type="GO" id="GO:0055085">
    <property type="term" value="P:transmembrane transport"/>
    <property type="evidence" value="ECO:0007669"/>
    <property type="project" value="InterPro"/>
</dbReference>
<keyword evidence="4 6" id="KW-0732">Signal</keyword>
<dbReference type="RefSeq" id="WP_006526231.1">
    <property type="nucleotide sequence ID" value="NZ_AP028934.1"/>
</dbReference>
<dbReference type="InterPro" id="IPR022387">
    <property type="entry name" value="Bind_CPR0540"/>
</dbReference>